<feature type="transmembrane region" description="Helical" evidence="1">
    <location>
        <begin position="12"/>
        <end position="31"/>
    </location>
</feature>
<dbReference type="EMBL" id="CAESGF010000025">
    <property type="protein sequence ID" value="CAB4365176.1"/>
    <property type="molecule type" value="Genomic_DNA"/>
</dbReference>
<feature type="transmembrane region" description="Helical" evidence="1">
    <location>
        <begin position="225"/>
        <end position="245"/>
    </location>
</feature>
<dbReference type="InterPro" id="IPR052529">
    <property type="entry name" value="Bact_Transport_Assoc"/>
</dbReference>
<reference evidence="8" key="1">
    <citation type="submission" date="2020-05" db="EMBL/GenBank/DDBJ databases">
        <authorList>
            <person name="Chiriac C."/>
            <person name="Salcher M."/>
            <person name="Ghai R."/>
            <person name="Kavagutti S V."/>
        </authorList>
    </citation>
    <scope>NUCLEOTIDE SEQUENCE</scope>
</reference>
<dbReference type="AlphaFoldDB" id="A0A6J7JNQ2"/>
<evidence type="ECO:0000313" key="9">
    <source>
        <dbReference type="EMBL" id="CAB4983634.1"/>
    </source>
</evidence>
<dbReference type="InterPro" id="IPR007349">
    <property type="entry name" value="DUF418"/>
</dbReference>
<protein>
    <submittedName>
        <fullName evidence="8">Unannotated protein</fullName>
    </submittedName>
</protein>
<evidence type="ECO:0000313" key="7">
    <source>
        <dbReference type="EMBL" id="CAB4852928.1"/>
    </source>
</evidence>
<keyword evidence="1" id="KW-0812">Transmembrane</keyword>
<evidence type="ECO:0000259" key="2">
    <source>
        <dbReference type="Pfam" id="PF04235"/>
    </source>
</evidence>
<sequence>MNTPARSRLVELDALRGLALIGVCVLNYHGYLVQEGGSWPPGNFAERVFDPWNGPLSTRFAAVFVTLAGMGVSLLAARAVAAADRQAISDVRWTLVRRGVLLYTCGYFLNWVWSGTILFFYGAYFLAAAVLFTLRWRWLIAIGAGAALAAAAVRWWALDRQSDGHAVTWLLQPPSPDPHSPRELLLDTFVRGTHPLLPWLVFLCMGMVLGRLLPLSRLWRTRLAVTGAVCLALGYVAGTWLPWHLVLRSTRPFDRGVCFVIAAVGSTLLAVAGLGLLFRRTANRAATRLLADAGRTTLTIYVGHILVFNLLVHRLGWVHPAGLGTSLVFAVVYWVVAVAAAHELQRRHATGPLEWAYRRFS</sequence>
<proteinExistence type="predicted"/>
<evidence type="ECO:0000259" key="3">
    <source>
        <dbReference type="Pfam" id="PF07786"/>
    </source>
</evidence>
<feature type="transmembrane region" description="Helical" evidence="1">
    <location>
        <begin position="60"/>
        <end position="83"/>
    </location>
</feature>
<feature type="transmembrane region" description="Helical" evidence="1">
    <location>
        <begin position="118"/>
        <end position="134"/>
    </location>
</feature>
<evidence type="ECO:0000313" key="8">
    <source>
        <dbReference type="EMBL" id="CAB4944351.1"/>
    </source>
</evidence>
<evidence type="ECO:0000313" key="5">
    <source>
        <dbReference type="EMBL" id="CAB4739219.1"/>
    </source>
</evidence>
<gene>
    <name evidence="5" type="ORF">UFOPK2656_02771</name>
    <name evidence="6" type="ORF">UFOPK3099_02067</name>
    <name evidence="7" type="ORF">UFOPK3267_02450</name>
    <name evidence="8" type="ORF">UFOPK3651_02412</name>
    <name evidence="9" type="ORF">UFOPK3931_00966</name>
    <name evidence="4" type="ORF">UFOPK4189_02930</name>
</gene>
<feature type="transmembrane region" description="Helical" evidence="1">
    <location>
        <begin position="298"/>
        <end position="317"/>
    </location>
</feature>
<accession>A0A6J7JNQ2</accession>
<feature type="transmembrane region" description="Helical" evidence="1">
    <location>
        <begin position="139"/>
        <end position="157"/>
    </location>
</feature>
<dbReference type="EMBL" id="CAFAAV010000184">
    <property type="protein sequence ID" value="CAB4830850.1"/>
    <property type="molecule type" value="Genomic_DNA"/>
</dbReference>
<evidence type="ECO:0000256" key="1">
    <source>
        <dbReference type="SAM" id="Phobius"/>
    </source>
</evidence>
<keyword evidence="1" id="KW-0472">Membrane</keyword>
<organism evidence="8">
    <name type="scientific">freshwater metagenome</name>
    <dbReference type="NCBI Taxonomy" id="449393"/>
    <lineage>
        <taxon>unclassified sequences</taxon>
        <taxon>metagenomes</taxon>
        <taxon>ecological metagenomes</taxon>
    </lineage>
</organism>
<dbReference type="Pfam" id="PF04235">
    <property type="entry name" value="DUF418"/>
    <property type="match status" value="1"/>
</dbReference>
<feature type="domain" description="DUF418" evidence="2">
    <location>
        <begin position="221"/>
        <end position="360"/>
    </location>
</feature>
<dbReference type="InterPro" id="IPR012429">
    <property type="entry name" value="HGSNAT_cat"/>
</dbReference>
<feature type="transmembrane region" description="Helical" evidence="1">
    <location>
        <begin position="196"/>
        <end position="213"/>
    </location>
</feature>
<evidence type="ECO:0000313" key="6">
    <source>
        <dbReference type="EMBL" id="CAB4830850.1"/>
    </source>
</evidence>
<feature type="transmembrane region" description="Helical" evidence="1">
    <location>
        <begin position="323"/>
        <end position="341"/>
    </location>
</feature>
<dbReference type="PANTHER" id="PTHR30590">
    <property type="entry name" value="INNER MEMBRANE PROTEIN"/>
    <property type="match status" value="1"/>
</dbReference>
<evidence type="ECO:0000313" key="4">
    <source>
        <dbReference type="EMBL" id="CAB4365176.1"/>
    </source>
</evidence>
<dbReference type="EMBL" id="CAFBMT010000015">
    <property type="protein sequence ID" value="CAB4944351.1"/>
    <property type="molecule type" value="Genomic_DNA"/>
</dbReference>
<dbReference type="PANTHER" id="PTHR30590:SF2">
    <property type="entry name" value="INNER MEMBRANE PROTEIN"/>
    <property type="match status" value="1"/>
</dbReference>
<dbReference type="EMBL" id="CAFBIY010000175">
    <property type="protein sequence ID" value="CAB4852928.1"/>
    <property type="molecule type" value="Genomic_DNA"/>
</dbReference>
<feature type="domain" description="Heparan-alpha-glucosaminide N-acetyltransferase catalytic" evidence="3">
    <location>
        <begin position="8"/>
        <end position="216"/>
    </location>
</feature>
<keyword evidence="1" id="KW-1133">Transmembrane helix</keyword>
<feature type="transmembrane region" description="Helical" evidence="1">
    <location>
        <begin position="257"/>
        <end position="278"/>
    </location>
</feature>
<dbReference type="EMBL" id="CAEZYF010000023">
    <property type="protein sequence ID" value="CAB4739219.1"/>
    <property type="molecule type" value="Genomic_DNA"/>
</dbReference>
<feature type="transmembrane region" description="Helical" evidence="1">
    <location>
        <begin position="95"/>
        <end position="112"/>
    </location>
</feature>
<dbReference type="Pfam" id="PF07786">
    <property type="entry name" value="HGSNAT_cat"/>
    <property type="match status" value="1"/>
</dbReference>
<name>A0A6J7JNQ2_9ZZZZ</name>
<dbReference type="EMBL" id="CAFBOL010000018">
    <property type="protein sequence ID" value="CAB4983634.1"/>
    <property type="molecule type" value="Genomic_DNA"/>
</dbReference>